<dbReference type="PROSITE" id="PS51257">
    <property type="entry name" value="PROKAR_LIPOPROTEIN"/>
    <property type="match status" value="1"/>
</dbReference>
<gene>
    <name evidence="1" type="ORF">EMK97_00465</name>
</gene>
<dbReference type="EMBL" id="CP034759">
    <property type="protein sequence ID" value="QBG34320.1"/>
    <property type="molecule type" value="Genomic_DNA"/>
</dbReference>
<name>A0A4V0ZFM5_9GAMM</name>
<protein>
    <recommendedName>
        <fullName evidence="3">Lipoprotein</fullName>
    </recommendedName>
</protein>
<proteinExistence type="predicted"/>
<evidence type="ECO:0000313" key="2">
    <source>
        <dbReference type="Proteomes" id="UP000290244"/>
    </source>
</evidence>
<dbReference type="Proteomes" id="UP000290244">
    <property type="component" value="Chromosome"/>
</dbReference>
<organism evidence="1 2">
    <name type="scientific">Litorilituus sediminis</name>
    <dbReference type="NCBI Taxonomy" id="718192"/>
    <lineage>
        <taxon>Bacteria</taxon>
        <taxon>Pseudomonadati</taxon>
        <taxon>Pseudomonadota</taxon>
        <taxon>Gammaproteobacteria</taxon>
        <taxon>Alteromonadales</taxon>
        <taxon>Colwelliaceae</taxon>
        <taxon>Litorilituus</taxon>
    </lineage>
</organism>
<evidence type="ECO:0008006" key="3">
    <source>
        <dbReference type="Google" id="ProtNLM"/>
    </source>
</evidence>
<sequence length="166" mass="18580">MIRNLFVVGVLSSLLIACNSSEPEAVPDPILAINNPKPIEGAIASCLSLEEKFSTLEPAVEDFYLIFYQDGHEPFRLNYKAESQSARWLVYLDGQHSNAFVDIYYDHNFQTSMPIAQLGENERKTNATFIFIDHQANGIINGWSRQIIDLSTECVDSYADETGGVL</sequence>
<dbReference type="AlphaFoldDB" id="A0A4V0ZFM5"/>
<accession>A0A4V0ZFM5</accession>
<reference evidence="1 2" key="1">
    <citation type="submission" date="2018-12" db="EMBL/GenBank/DDBJ databases">
        <title>Complete genome of Litorilituus sediminis.</title>
        <authorList>
            <person name="Liu A."/>
            <person name="Rong J."/>
        </authorList>
    </citation>
    <scope>NUCLEOTIDE SEQUENCE [LARGE SCALE GENOMIC DNA]</scope>
    <source>
        <strain evidence="1 2">JCM 17549</strain>
    </source>
</reference>
<evidence type="ECO:0000313" key="1">
    <source>
        <dbReference type="EMBL" id="QBG34320.1"/>
    </source>
</evidence>
<dbReference type="KEGG" id="lsd:EMK97_00465"/>
<keyword evidence="2" id="KW-1185">Reference proteome</keyword>
<dbReference type="RefSeq" id="WP_130598417.1">
    <property type="nucleotide sequence ID" value="NZ_CP034759.1"/>
</dbReference>